<comment type="caution">
    <text evidence="1">The sequence shown here is derived from an EMBL/GenBank/DDBJ whole genome shotgun (WGS) entry which is preliminary data.</text>
</comment>
<proteinExistence type="predicted"/>
<reference evidence="1 2" key="3">
    <citation type="journal article" date="2022" name="Microbiol. Spectr.">
        <title>Folding features and dynamics of 3D genome architecture in plant fungal pathogens.</title>
        <authorList>
            <person name="Xia C."/>
        </authorList>
    </citation>
    <scope>NUCLEOTIDE SEQUENCE [LARGE SCALE GENOMIC DNA]</scope>
    <source>
        <strain evidence="1 2">93-210</strain>
    </source>
</reference>
<keyword evidence="2" id="KW-1185">Reference proteome</keyword>
<gene>
    <name evidence="1" type="ORF">MJO28_014222</name>
</gene>
<reference evidence="2" key="1">
    <citation type="journal article" date="2018" name="BMC Genomics">
        <title>Genomic insights into host adaptation between the wheat stripe rust pathogen (Puccinia striiformis f. sp. tritici) and the barley stripe rust pathogen (Puccinia striiformis f. sp. hordei).</title>
        <authorList>
            <person name="Xia C."/>
            <person name="Wang M."/>
            <person name="Yin C."/>
            <person name="Cornejo O.E."/>
            <person name="Hulbert S.H."/>
            <person name="Chen X."/>
        </authorList>
    </citation>
    <scope>NUCLEOTIDE SEQUENCE [LARGE SCALE GENOMIC DNA]</scope>
    <source>
        <strain evidence="2">93-210</strain>
    </source>
</reference>
<dbReference type="EMBL" id="CM045879">
    <property type="protein sequence ID" value="KAI7938643.1"/>
    <property type="molecule type" value="Genomic_DNA"/>
</dbReference>
<accession>A0ACC0DSZ3</accession>
<dbReference type="Proteomes" id="UP001060170">
    <property type="component" value="Chromosome 15"/>
</dbReference>
<sequence>MTDWANPSHGATTMSLLAACAIFERVWLHVRTNIQALSGYCQSMPILQASFMRAVSLTSPVCIWVRAKATPFD</sequence>
<evidence type="ECO:0000313" key="1">
    <source>
        <dbReference type="EMBL" id="KAI7938643.1"/>
    </source>
</evidence>
<name>A0ACC0DSZ3_9BASI</name>
<evidence type="ECO:0000313" key="2">
    <source>
        <dbReference type="Proteomes" id="UP001060170"/>
    </source>
</evidence>
<protein>
    <submittedName>
        <fullName evidence="1">Uncharacterized protein</fullName>
    </submittedName>
</protein>
<reference evidence="2" key="2">
    <citation type="journal article" date="2018" name="Mol. Plant Microbe Interact.">
        <title>Genome sequence resources for the wheat stripe rust pathogen (Puccinia striiformis f. sp. tritici) and the barley stripe rust pathogen (Puccinia striiformis f. sp. hordei).</title>
        <authorList>
            <person name="Xia C."/>
            <person name="Wang M."/>
            <person name="Yin C."/>
            <person name="Cornejo O.E."/>
            <person name="Hulbert S.H."/>
            <person name="Chen X."/>
        </authorList>
    </citation>
    <scope>NUCLEOTIDE SEQUENCE [LARGE SCALE GENOMIC DNA]</scope>
    <source>
        <strain evidence="2">93-210</strain>
    </source>
</reference>
<organism evidence="1 2">
    <name type="scientific">Puccinia striiformis f. sp. tritici</name>
    <dbReference type="NCBI Taxonomy" id="168172"/>
    <lineage>
        <taxon>Eukaryota</taxon>
        <taxon>Fungi</taxon>
        <taxon>Dikarya</taxon>
        <taxon>Basidiomycota</taxon>
        <taxon>Pucciniomycotina</taxon>
        <taxon>Pucciniomycetes</taxon>
        <taxon>Pucciniales</taxon>
        <taxon>Pucciniaceae</taxon>
        <taxon>Puccinia</taxon>
    </lineage>
</organism>